<name>A0ABY9IDX9_9ACTN</name>
<organism evidence="4 5">
    <name type="scientific">Streptomyces laculatispora</name>
    <dbReference type="NCBI Taxonomy" id="887464"/>
    <lineage>
        <taxon>Bacteria</taxon>
        <taxon>Bacillati</taxon>
        <taxon>Actinomycetota</taxon>
        <taxon>Actinomycetes</taxon>
        <taxon>Kitasatosporales</taxon>
        <taxon>Streptomycetaceae</taxon>
        <taxon>Streptomyces</taxon>
    </lineage>
</organism>
<dbReference type="InterPro" id="IPR001128">
    <property type="entry name" value="Cyt_P450"/>
</dbReference>
<dbReference type="InterPro" id="IPR002397">
    <property type="entry name" value="Cyt_P450_B"/>
</dbReference>
<gene>
    <name evidence="4" type="ORF">P8A22_00220</name>
</gene>
<evidence type="ECO:0000313" key="5">
    <source>
        <dbReference type="Proteomes" id="UP001229952"/>
    </source>
</evidence>
<dbReference type="PANTHER" id="PTHR46696">
    <property type="entry name" value="P450, PUTATIVE (EUROFUNG)-RELATED"/>
    <property type="match status" value="1"/>
</dbReference>
<keyword evidence="2" id="KW-0408">Iron</keyword>
<reference evidence="4 5" key="1">
    <citation type="submission" date="2023-03" db="EMBL/GenBank/DDBJ databases">
        <title>Isolation and description of six Streptomyces strains from soil environments, able to metabolize different microbial glucans.</title>
        <authorList>
            <person name="Widen T."/>
            <person name="Larsbrink J."/>
        </authorList>
    </citation>
    <scope>NUCLEOTIDE SEQUENCE [LARGE SCALE GENOMIC DNA]</scope>
    <source>
        <strain evidence="4 5">Mut2</strain>
    </source>
</reference>
<keyword evidence="2" id="KW-0560">Oxidoreductase</keyword>
<protein>
    <submittedName>
        <fullName evidence="4">Cytochrome P450</fullName>
    </submittedName>
</protein>
<feature type="region of interest" description="Disordered" evidence="3">
    <location>
        <begin position="387"/>
        <end position="410"/>
    </location>
</feature>
<keyword evidence="2" id="KW-0503">Monooxygenase</keyword>
<dbReference type="InterPro" id="IPR036396">
    <property type="entry name" value="Cyt_P450_sf"/>
</dbReference>
<evidence type="ECO:0000313" key="4">
    <source>
        <dbReference type="EMBL" id="WLQ45137.1"/>
    </source>
</evidence>
<comment type="similarity">
    <text evidence="1 2">Belongs to the cytochrome P450 family.</text>
</comment>
<dbReference type="SUPFAM" id="SSF48264">
    <property type="entry name" value="Cytochrome P450"/>
    <property type="match status" value="1"/>
</dbReference>
<dbReference type="Pfam" id="PF00067">
    <property type="entry name" value="p450"/>
    <property type="match status" value="1"/>
</dbReference>
<sequence length="410" mass="44009">MEFAAPGPPRLTELTDGSPAWLVSRYPDVRQVLSDSRFGRAELYAPDGPSVSQVPGLVNDPDLMFNQDGPGHLRLRRTMRRAFTPRAVARWQPWIAAIVEHLLDGLADSAGDGGGPVDIVAEYTLPLPVAVISRLMGLDASARERMRHWSDHAFTDGSRRGDEVGAAMAEFSAFGAELLAARRREPGDDLVSGLVRAADEEGGIPEAQLVSLVCGLVVGGHDSTMTMLGNSLLYLLAERQEAWPRLAAAGESAGAVADRLLHLIPLGDDRGSTRRATEGVEVGGVLIPPGAVVLADCGMANRDPAVFPASTADDLFAPLEAPTLSFGAGPHYCLGAWLARMELQLALHRLAARFPGLRLAQPPDSVHWRVGTTSRSPEHLLVTWPRREPDRWPPRVSGSLSGVRPGGRDR</sequence>
<dbReference type="PRINTS" id="PR00359">
    <property type="entry name" value="BP450"/>
</dbReference>
<keyword evidence="2" id="KW-0349">Heme</keyword>
<dbReference type="Proteomes" id="UP001229952">
    <property type="component" value="Chromosome"/>
</dbReference>
<dbReference type="RefSeq" id="WP_306092344.1">
    <property type="nucleotide sequence ID" value="NZ_CP120992.1"/>
</dbReference>
<evidence type="ECO:0000256" key="2">
    <source>
        <dbReference type="RuleBase" id="RU000461"/>
    </source>
</evidence>
<keyword evidence="5" id="KW-1185">Reference proteome</keyword>
<dbReference type="PANTHER" id="PTHR46696:SF1">
    <property type="entry name" value="CYTOCHROME P450 YJIB-RELATED"/>
    <property type="match status" value="1"/>
</dbReference>
<evidence type="ECO:0000256" key="3">
    <source>
        <dbReference type="SAM" id="MobiDB-lite"/>
    </source>
</evidence>
<dbReference type="EMBL" id="CP120992">
    <property type="protein sequence ID" value="WLQ45137.1"/>
    <property type="molecule type" value="Genomic_DNA"/>
</dbReference>
<proteinExistence type="inferred from homology"/>
<dbReference type="InterPro" id="IPR017972">
    <property type="entry name" value="Cyt_P450_CS"/>
</dbReference>
<dbReference type="PROSITE" id="PS00086">
    <property type="entry name" value="CYTOCHROME_P450"/>
    <property type="match status" value="1"/>
</dbReference>
<evidence type="ECO:0000256" key="1">
    <source>
        <dbReference type="ARBA" id="ARBA00010617"/>
    </source>
</evidence>
<keyword evidence="2" id="KW-0479">Metal-binding</keyword>
<dbReference type="Gene3D" id="1.10.630.10">
    <property type="entry name" value="Cytochrome P450"/>
    <property type="match status" value="1"/>
</dbReference>
<accession>A0ABY9IDX9</accession>